<keyword evidence="4" id="KW-0479">Metal-binding</keyword>
<name>A0A7S2RH45_9STRA</name>
<feature type="signal peptide" evidence="8">
    <location>
        <begin position="1"/>
        <end position="17"/>
    </location>
</feature>
<dbReference type="InterPro" id="IPR033749">
    <property type="entry name" value="Polyprenyl_synt_CS"/>
</dbReference>
<comment type="similarity">
    <text evidence="2 7">Belongs to the FPP/GGPP synthase family.</text>
</comment>
<keyword evidence="8" id="KW-0732">Signal</keyword>
<dbReference type="Pfam" id="PF00348">
    <property type="entry name" value="polyprenyl_synt"/>
    <property type="match status" value="1"/>
</dbReference>
<dbReference type="EMBL" id="HBHJ01006887">
    <property type="protein sequence ID" value="CAD9670843.1"/>
    <property type="molecule type" value="Transcribed_RNA"/>
</dbReference>
<proteinExistence type="inferred from homology"/>
<dbReference type="PROSITE" id="PS00444">
    <property type="entry name" value="POLYPRENYL_SYNTHASE_2"/>
    <property type="match status" value="1"/>
</dbReference>
<reference evidence="9" key="1">
    <citation type="submission" date="2021-01" db="EMBL/GenBank/DDBJ databases">
        <authorList>
            <person name="Corre E."/>
            <person name="Pelletier E."/>
            <person name="Niang G."/>
            <person name="Scheremetjew M."/>
            <person name="Finn R."/>
            <person name="Kale V."/>
            <person name="Holt S."/>
            <person name="Cochrane G."/>
            <person name="Meng A."/>
            <person name="Brown T."/>
            <person name="Cohen L."/>
        </authorList>
    </citation>
    <scope>NUCLEOTIDE SEQUENCE</scope>
    <source>
        <strain evidence="9">CCMP1243</strain>
    </source>
</reference>
<protein>
    <recommendedName>
        <fullName evidence="10">Geranylgeranyl diphosphate synthase</fullName>
    </recommendedName>
</protein>
<evidence type="ECO:0008006" key="10">
    <source>
        <dbReference type="Google" id="ProtNLM"/>
    </source>
</evidence>
<evidence type="ECO:0000256" key="4">
    <source>
        <dbReference type="ARBA" id="ARBA00022723"/>
    </source>
</evidence>
<dbReference type="GO" id="GO:0004659">
    <property type="term" value="F:prenyltransferase activity"/>
    <property type="evidence" value="ECO:0007669"/>
    <property type="project" value="InterPro"/>
</dbReference>
<evidence type="ECO:0000256" key="5">
    <source>
        <dbReference type="ARBA" id="ARBA00022842"/>
    </source>
</evidence>
<dbReference type="NCBIfam" id="NF045485">
    <property type="entry name" value="FPPsyn"/>
    <property type="match status" value="1"/>
</dbReference>
<dbReference type="PANTHER" id="PTHR43281">
    <property type="entry name" value="FARNESYL DIPHOSPHATE SYNTHASE"/>
    <property type="match status" value="1"/>
</dbReference>
<dbReference type="PROSITE" id="PS00723">
    <property type="entry name" value="POLYPRENYL_SYNTHASE_1"/>
    <property type="match status" value="1"/>
</dbReference>
<dbReference type="SUPFAM" id="SSF48576">
    <property type="entry name" value="Terpenoid synthases"/>
    <property type="match status" value="1"/>
</dbReference>
<evidence type="ECO:0000256" key="2">
    <source>
        <dbReference type="ARBA" id="ARBA00006706"/>
    </source>
</evidence>
<dbReference type="PANTHER" id="PTHR43281:SF1">
    <property type="entry name" value="FARNESYL DIPHOSPHATE SYNTHASE"/>
    <property type="match status" value="1"/>
</dbReference>
<feature type="chain" id="PRO_5031163612" description="Geranylgeranyl diphosphate synthase" evidence="8">
    <location>
        <begin position="18"/>
        <end position="341"/>
    </location>
</feature>
<keyword evidence="5" id="KW-0460">Magnesium</keyword>
<dbReference type="CDD" id="cd00685">
    <property type="entry name" value="Trans_IPPS_HT"/>
    <property type="match status" value="1"/>
</dbReference>
<dbReference type="Gene3D" id="1.10.600.10">
    <property type="entry name" value="Farnesyl Diphosphate Synthase"/>
    <property type="match status" value="1"/>
</dbReference>
<dbReference type="InterPro" id="IPR000092">
    <property type="entry name" value="Polyprenyl_synt"/>
</dbReference>
<evidence type="ECO:0000256" key="8">
    <source>
        <dbReference type="SAM" id="SignalP"/>
    </source>
</evidence>
<comment type="cofactor">
    <cofactor evidence="1">
        <name>Mg(2+)</name>
        <dbReference type="ChEBI" id="CHEBI:18420"/>
    </cofactor>
</comment>
<evidence type="ECO:0000256" key="7">
    <source>
        <dbReference type="RuleBase" id="RU004466"/>
    </source>
</evidence>
<evidence type="ECO:0000256" key="1">
    <source>
        <dbReference type="ARBA" id="ARBA00001946"/>
    </source>
</evidence>
<dbReference type="SFLD" id="SFLDS00005">
    <property type="entry name" value="Isoprenoid_Synthase_Type_I"/>
    <property type="match status" value="1"/>
</dbReference>
<dbReference type="SFLD" id="SFLDG01017">
    <property type="entry name" value="Polyprenyl_Transferase_Like"/>
    <property type="match status" value="1"/>
</dbReference>
<evidence type="ECO:0000313" key="9">
    <source>
        <dbReference type="EMBL" id="CAD9670843.1"/>
    </source>
</evidence>
<accession>A0A7S2RH45</accession>
<dbReference type="GO" id="GO:0046872">
    <property type="term" value="F:metal ion binding"/>
    <property type="evidence" value="ECO:0007669"/>
    <property type="project" value="UniProtKB-KW"/>
</dbReference>
<evidence type="ECO:0000256" key="3">
    <source>
        <dbReference type="ARBA" id="ARBA00022679"/>
    </source>
</evidence>
<organism evidence="9">
    <name type="scientific">Rhizochromulina marina</name>
    <dbReference type="NCBI Taxonomy" id="1034831"/>
    <lineage>
        <taxon>Eukaryota</taxon>
        <taxon>Sar</taxon>
        <taxon>Stramenopiles</taxon>
        <taxon>Ochrophyta</taxon>
        <taxon>Dictyochophyceae</taxon>
        <taxon>Rhizochromulinales</taxon>
        <taxon>Rhizochromulina</taxon>
    </lineage>
</organism>
<keyword evidence="3 7" id="KW-0808">Transferase</keyword>
<dbReference type="InterPro" id="IPR008949">
    <property type="entry name" value="Isoprenoid_synthase_dom_sf"/>
</dbReference>
<gene>
    <name evidence="9" type="ORF">RMAR1173_LOCUS4475</name>
</gene>
<dbReference type="GO" id="GO:0008299">
    <property type="term" value="P:isoprenoid biosynthetic process"/>
    <property type="evidence" value="ECO:0007669"/>
    <property type="project" value="UniProtKB-KW"/>
</dbReference>
<dbReference type="GO" id="GO:0005737">
    <property type="term" value="C:cytoplasm"/>
    <property type="evidence" value="ECO:0007669"/>
    <property type="project" value="UniProtKB-ARBA"/>
</dbReference>
<keyword evidence="6" id="KW-0414">Isoprene biosynthesis</keyword>
<dbReference type="InterPro" id="IPR053378">
    <property type="entry name" value="Prenyl_diphosphate_synthase"/>
</dbReference>
<evidence type="ECO:0000256" key="6">
    <source>
        <dbReference type="ARBA" id="ARBA00023229"/>
    </source>
</evidence>
<dbReference type="FunFam" id="1.10.600.10:FF:000001">
    <property type="entry name" value="Geranylgeranyl diphosphate synthase"/>
    <property type="match status" value="1"/>
</dbReference>
<sequence>MLALCVVLAALAAPATAFTAFPFTQPGALLRGPRPLAVAAAPTASTFDLKSYLAEKAEAVDKALDESLVATCPEVEKITESMRYSLLAGGKRVRPIMCIAACEMLGGTQEMAMPTAVAIEMIHTMSLVHDDLPSMDNDDLRRGKPTNHVLFGEDIAILAGDALLSTAFEHCAKYTKGVSPDRLVDVIGRLGKAVGPVGLAGGQVMDLECEGKEGVTLDELRWIHTHKTAALLQVSVATGAILAGATDEEVKACETYALDVGLAFQVADDILDVTQSTEELGKTAGKDLDADKTTYPKLMGLDGSRAEAKRLVEEANACLTPFGERAAPLLGIADYIISRKS</sequence>
<dbReference type="AlphaFoldDB" id="A0A7S2RH45"/>